<evidence type="ECO:0000313" key="2">
    <source>
        <dbReference type="Proteomes" id="UP000265520"/>
    </source>
</evidence>
<organism evidence="1 2">
    <name type="scientific">Trifolium medium</name>
    <dbReference type="NCBI Taxonomy" id="97028"/>
    <lineage>
        <taxon>Eukaryota</taxon>
        <taxon>Viridiplantae</taxon>
        <taxon>Streptophyta</taxon>
        <taxon>Embryophyta</taxon>
        <taxon>Tracheophyta</taxon>
        <taxon>Spermatophyta</taxon>
        <taxon>Magnoliopsida</taxon>
        <taxon>eudicotyledons</taxon>
        <taxon>Gunneridae</taxon>
        <taxon>Pentapetalae</taxon>
        <taxon>rosids</taxon>
        <taxon>fabids</taxon>
        <taxon>Fabales</taxon>
        <taxon>Fabaceae</taxon>
        <taxon>Papilionoideae</taxon>
        <taxon>50 kb inversion clade</taxon>
        <taxon>NPAAA clade</taxon>
        <taxon>Hologalegina</taxon>
        <taxon>IRL clade</taxon>
        <taxon>Trifolieae</taxon>
        <taxon>Trifolium</taxon>
    </lineage>
</organism>
<feature type="non-terminal residue" evidence="1">
    <location>
        <position position="96"/>
    </location>
</feature>
<dbReference type="Proteomes" id="UP000265520">
    <property type="component" value="Unassembled WGS sequence"/>
</dbReference>
<sequence length="96" mass="10575">MCTTGNQNAVSFFNILVVNVMLGIKMENNGLLILFGSPLILQWIPCDCGSDNVNMEEIHPFVMIASVVSIKREMVPGAGAWLLNSRIYYNVAKVEA</sequence>
<protein>
    <submittedName>
        <fullName evidence="1">Uncharacterized protein</fullName>
    </submittedName>
</protein>
<keyword evidence="2" id="KW-1185">Reference proteome</keyword>
<accession>A0A392M563</accession>
<dbReference type="EMBL" id="LXQA010003739">
    <property type="protein sequence ID" value="MCH82475.1"/>
    <property type="molecule type" value="Genomic_DNA"/>
</dbReference>
<comment type="caution">
    <text evidence="1">The sequence shown here is derived from an EMBL/GenBank/DDBJ whole genome shotgun (WGS) entry which is preliminary data.</text>
</comment>
<evidence type="ECO:0000313" key="1">
    <source>
        <dbReference type="EMBL" id="MCH82475.1"/>
    </source>
</evidence>
<proteinExistence type="predicted"/>
<reference evidence="1 2" key="1">
    <citation type="journal article" date="2018" name="Front. Plant Sci.">
        <title>Red Clover (Trifolium pratense) and Zigzag Clover (T. medium) - A Picture of Genomic Similarities and Differences.</title>
        <authorList>
            <person name="Dluhosova J."/>
            <person name="Istvanek J."/>
            <person name="Nedelnik J."/>
            <person name="Repkova J."/>
        </authorList>
    </citation>
    <scope>NUCLEOTIDE SEQUENCE [LARGE SCALE GENOMIC DNA]</scope>
    <source>
        <strain evidence="2">cv. 10/8</strain>
        <tissue evidence="1">Leaf</tissue>
    </source>
</reference>
<name>A0A392M563_9FABA</name>
<dbReference type="AlphaFoldDB" id="A0A392M563"/>
<gene>
    <name evidence="1" type="ORF">A2U01_0003283</name>
</gene>